<dbReference type="Pfam" id="PF00724">
    <property type="entry name" value="Oxidored_FMN"/>
    <property type="match status" value="1"/>
</dbReference>
<dbReference type="Gene3D" id="3.20.20.70">
    <property type="entry name" value="Aldolase class I"/>
    <property type="match status" value="1"/>
</dbReference>
<reference evidence="2" key="1">
    <citation type="journal article" date="2020" name="Stud. Mycol.">
        <title>101 Dothideomycetes genomes: a test case for predicting lifestyles and emergence of pathogens.</title>
        <authorList>
            <person name="Haridas S."/>
            <person name="Albert R."/>
            <person name="Binder M."/>
            <person name="Bloem J."/>
            <person name="Labutti K."/>
            <person name="Salamov A."/>
            <person name="Andreopoulos B."/>
            <person name="Baker S."/>
            <person name="Barry K."/>
            <person name="Bills G."/>
            <person name="Bluhm B."/>
            <person name="Cannon C."/>
            <person name="Castanera R."/>
            <person name="Culley D."/>
            <person name="Daum C."/>
            <person name="Ezra D."/>
            <person name="Gonzalez J."/>
            <person name="Henrissat B."/>
            <person name="Kuo A."/>
            <person name="Liang C."/>
            <person name="Lipzen A."/>
            <person name="Lutzoni F."/>
            <person name="Magnuson J."/>
            <person name="Mondo S."/>
            <person name="Nolan M."/>
            <person name="Ohm R."/>
            <person name="Pangilinan J."/>
            <person name="Park H.-J."/>
            <person name="Ramirez L."/>
            <person name="Alfaro M."/>
            <person name="Sun H."/>
            <person name="Tritt A."/>
            <person name="Yoshinaga Y."/>
            <person name="Zwiers L.-H."/>
            <person name="Turgeon B."/>
            <person name="Goodwin S."/>
            <person name="Spatafora J."/>
            <person name="Crous P."/>
            <person name="Grigoriev I."/>
        </authorList>
    </citation>
    <scope>NUCLEOTIDE SEQUENCE</scope>
    <source>
        <strain evidence="2">CBS 269.34</strain>
    </source>
</reference>
<dbReference type="PANTHER" id="PTHR22893">
    <property type="entry name" value="NADH OXIDOREDUCTASE-RELATED"/>
    <property type="match status" value="1"/>
</dbReference>
<dbReference type="CDD" id="cd02933">
    <property type="entry name" value="OYE_like_FMN"/>
    <property type="match status" value="1"/>
</dbReference>
<keyword evidence="3" id="KW-1185">Reference proteome</keyword>
<dbReference type="GO" id="GO:0003959">
    <property type="term" value="F:NADPH dehydrogenase activity"/>
    <property type="evidence" value="ECO:0007669"/>
    <property type="project" value="TreeGrafter"/>
</dbReference>
<dbReference type="InterPro" id="IPR013785">
    <property type="entry name" value="Aldolase_TIM"/>
</dbReference>
<dbReference type="Proteomes" id="UP000799750">
    <property type="component" value="Unassembled WGS sequence"/>
</dbReference>
<dbReference type="EMBL" id="MU004195">
    <property type="protein sequence ID" value="KAF2491837.1"/>
    <property type="molecule type" value="Genomic_DNA"/>
</dbReference>
<evidence type="ECO:0000259" key="1">
    <source>
        <dbReference type="Pfam" id="PF00724"/>
    </source>
</evidence>
<dbReference type="FunFam" id="3.20.20.70:FF:000138">
    <property type="entry name" value="NADPH dehydrogenase 1"/>
    <property type="match status" value="1"/>
</dbReference>
<dbReference type="InterPro" id="IPR001155">
    <property type="entry name" value="OxRdtase_FMN_N"/>
</dbReference>
<dbReference type="InterPro" id="IPR045247">
    <property type="entry name" value="Oye-like"/>
</dbReference>
<protein>
    <submittedName>
        <fullName evidence="2">FMN-linked oxidoreductase</fullName>
    </submittedName>
</protein>
<dbReference type="SUPFAM" id="SSF51395">
    <property type="entry name" value="FMN-linked oxidoreductases"/>
    <property type="match status" value="1"/>
</dbReference>
<dbReference type="OrthoDB" id="276546at2759"/>
<organism evidence="2 3">
    <name type="scientific">Lophium mytilinum</name>
    <dbReference type="NCBI Taxonomy" id="390894"/>
    <lineage>
        <taxon>Eukaryota</taxon>
        <taxon>Fungi</taxon>
        <taxon>Dikarya</taxon>
        <taxon>Ascomycota</taxon>
        <taxon>Pezizomycotina</taxon>
        <taxon>Dothideomycetes</taxon>
        <taxon>Pleosporomycetidae</taxon>
        <taxon>Mytilinidiales</taxon>
        <taxon>Mytilinidiaceae</taxon>
        <taxon>Lophium</taxon>
    </lineage>
</organism>
<dbReference type="GO" id="GO:0010181">
    <property type="term" value="F:FMN binding"/>
    <property type="evidence" value="ECO:0007669"/>
    <property type="project" value="InterPro"/>
</dbReference>
<dbReference type="AlphaFoldDB" id="A0A6A6QKA8"/>
<sequence length="367" mass="40027">MPKSRLFKPLKIGNVEVQHRIGMAPMTRLRATDNRVPTPLMKEYYTQRASEPGILILTEGTTISAAHCGGFSNAPGLWRDDQVAAWKPITSAVHSKGCFIFCQLFGMGRAADAATAAKDGFPIIAPSAIPIDPGAAVPHAMTLSEIQQTVQDFVAAAQNAIRAGFDGVEIHGANGYLLDQFLQDVSNTRDDAYGGSVANRSRLLDEVLTAVVAAIGPTRVGFRLSPWSTFQGMRMADPIPQFTDIIVKARRAGIAYLHLVESRISGAEDAEAGHERLEFAYKLWDGPLLVAGGYTSEEARELVDVTYPDKEILVLFGRRFIANPDLVFRIRRGLELGAYDRSTFYAAGSPVGYVDYAFSEEWVAEGR</sequence>
<dbReference type="PANTHER" id="PTHR22893:SF91">
    <property type="entry name" value="NADPH DEHYDROGENASE 2-RELATED"/>
    <property type="match status" value="1"/>
</dbReference>
<accession>A0A6A6QKA8</accession>
<evidence type="ECO:0000313" key="3">
    <source>
        <dbReference type="Proteomes" id="UP000799750"/>
    </source>
</evidence>
<proteinExistence type="predicted"/>
<gene>
    <name evidence="2" type="ORF">BU16DRAFT_129788</name>
</gene>
<name>A0A6A6QKA8_9PEZI</name>
<evidence type="ECO:0000313" key="2">
    <source>
        <dbReference type="EMBL" id="KAF2491837.1"/>
    </source>
</evidence>
<feature type="domain" description="NADH:flavin oxidoreductase/NADH oxidase N-terminal" evidence="1">
    <location>
        <begin position="6"/>
        <end position="335"/>
    </location>
</feature>